<dbReference type="AlphaFoldDB" id="A0A6A6JG50"/>
<protein>
    <submittedName>
        <fullName evidence="1">Uncharacterized protein</fullName>
    </submittedName>
</protein>
<dbReference type="RefSeq" id="XP_033651718.1">
    <property type="nucleotide sequence ID" value="XM_033793111.1"/>
</dbReference>
<evidence type="ECO:0000313" key="1">
    <source>
        <dbReference type="EMBL" id="KAF2274179.1"/>
    </source>
</evidence>
<keyword evidence="2" id="KW-1185">Reference proteome</keyword>
<gene>
    <name evidence="1" type="ORF">EI97DRAFT_130164</name>
</gene>
<dbReference type="GeneID" id="54546286"/>
<sequence length="178" mass="20246">MVVAFSVGRFVSCYFHLRLPILFEAFRFALLTRFFREANNKAPPNMSGNSTSLFLPFLVCATHILQHFSQHDACEHGRYRSEWTQIVFPPSSTTTQEWRITASSYFSPFARCELCLSRRGYDCTVIRVLFFISSLSLLLRLFNTSDCIHAPSVKTSTPSVLFFGDLGDSLYSGCMNHA</sequence>
<proteinExistence type="predicted"/>
<reference evidence="1" key="1">
    <citation type="journal article" date="2020" name="Stud. Mycol.">
        <title>101 Dothideomycetes genomes: a test case for predicting lifestyles and emergence of pathogens.</title>
        <authorList>
            <person name="Haridas S."/>
            <person name="Albert R."/>
            <person name="Binder M."/>
            <person name="Bloem J."/>
            <person name="Labutti K."/>
            <person name="Salamov A."/>
            <person name="Andreopoulos B."/>
            <person name="Baker S."/>
            <person name="Barry K."/>
            <person name="Bills G."/>
            <person name="Bluhm B."/>
            <person name="Cannon C."/>
            <person name="Castanera R."/>
            <person name="Culley D."/>
            <person name="Daum C."/>
            <person name="Ezra D."/>
            <person name="Gonzalez J."/>
            <person name="Henrissat B."/>
            <person name="Kuo A."/>
            <person name="Liang C."/>
            <person name="Lipzen A."/>
            <person name="Lutzoni F."/>
            <person name="Magnuson J."/>
            <person name="Mondo S."/>
            <person name="Nolan M."/>
            <person name="Ohm R."/>
            <person name="Pangilinan J."/>
            <person name="Park H.-J."/>
            <person name="Ramirez L."/>
            <person name="Alfaro M."/>
            <person name="Sun H."/>
            <person name="Tritt A."/>
            <person name="Yoshinaga Y."/>
            <person name="Zwiers L.-H."/>
            <person name="Turgeon B."/>
            <person name="Goodwin S."/>
            <person name="Spatafora J."/>
            <person name="Crous P."/>
            <person name="Grigoriev I."/>
        </authorList>
    </citation>
    <scope>NUCLEOTIDE SEQUENCE</scope>
    <source>
        <strain evidence="1">CBS 379.55</strain>
    </source>
</reference>
<dbReference type="EMBL" id="ML986504">
    <property type="protein sequence ID" value="KAF2274179.1"/>
    <property type="molecule type" value="Genomic_DNA"/>
</dbReference>
<organism evidence="1 2">
    <name type="scientific">Westerdykella ornata</name>
    <dbReference type="NCBI Taxonomy" id="318751"/>
    <lineage>
        <taxon>Eukaryota</taxon>
        <taxon>Fungi</taxon>
        <taxon>Dikarya</taxon>
        <taxon>Ascomycota</taxon>
        <taxon>Pezizomycotina</taxon>
        <taxon>Dothideomycetes</taxon>
        <taxon>Pleosporomycetidae</taxon>
        <taxon>Pleosporales</taxon>
        <taxon>Sporormiaceae</taxon>
        <taxon>Westerdykella</taxon>
    </lineage>
</organism>
<accession>A0A6A6JG50</accession>
<dbReference type="Proteomes" id="UP000800097">
    <property type="component" value="Unassembled WGS sequence"/>
</dbReference>
<name>A0A6A6JG50_WESOR</name>
<evidence type="ECO:0000313" key="2">
    <source>
        <dbReference type="Proteomes" id="UP000800097"/>
    </source>
</evidence>